<dbReference type="InterPro" id="IPR043128">
    <property type="entry name" value="Rev_trsase/Diguanyl_cyclase"/>
</dbReference>
<keyword evidence="8" id="KW-0479">Metal-binding</keyword>
<dbReference type="InterPro" id="IPR021109">
    <property type="entry name" value="Peptidase_aspartic_dom_sf"/>
</dbReference>
<dbReference type="SUPFAM" id="SSF50630">
    <property type="entry name" value="Acid proteases"/>
    <property type="match status" value="1"/>
</dbReference>
<dbReference type="CDD" id="cd09274">
    <property type="entry name" value="RNase_HI_RT_Ty3"/>
    <property type="match status" value="1"/>
</dbReference>
<reference evidence="12" key="1">
    <citation type="submission" date="2022-04" db="EMBL/GenBank/DDBJ databases">
        <authorList>
            <person name="Xu L."/>
            <person name="Lv Z."/>
        </authorList>
    </citation>
    <scope>NUCLEOTIDE SEQUENCE</scope>
    <source>
        <strain evidence="12">LV_2022a</strain>
    </source>
</reference>
<name>A0AAE1Z4B7_SCHME</name>
<evidence type="ECO:0000259" key="10">
    <source>
        <dbReference type="PROSITE" id="PS50878"/>
    </source>
</evidence>
<feature type="domain" description="Reverse transcriptase" evidence="10">
    <location>
        <begin position="450"/>
        <end position="627"/>
    </location>
</feature>
<dbReference type="PROSITE" id="PS00141">
    <property type="entry name" value="ASP_PROTEASE"/>
    <property type="match status" value="1"/>
</dbReference>
<evidence type="ECO:0000259" key="9">
    <source>
        <dbReference type="PROSITE" id="PS50158"/>
    </source>
</evidence>
<dbReference type="InterPro" id="IPR041373">
    <property type="entry name" value="RT_RNaseH"/>
</dbReference>
<dbReference type="GO" id="GO:0015074">
    <property type="term" value="P:DNA integration"/>
    <property type="evidence" value="ECO:0007669"/>
    <property type="project" value="InterPro"/>
</dbReference>
<evidence type="ECO:0000256" key="6">
    <source>
        <dbReference type="ARBA" id="ARBA00022801"/>
    </source>
</evidence>
<dbReference type="InterPro" id="IPR000477">
    <property type="entry name" value="RT_dom"/>
</dbReference>
<evidence type="ECO:0000313" key="13">
    <source>
        <dbReference type="Proteomes" id="UP001292079"/>
    </source>
</evidence>
<dbReference type="InterPro" id="IPR050951">
    <property type="entry name" value="Retrovirus_Pol_polyprotein"/>
</dbReference>
<dbReference type="Pfam" id="PF00098">
    <property type="entry name" value="zf-CCHC"/>
    <property type="match status" value="1"/>
</dbReference>
<dbReference type="EMBL" id="JALJAT010000266">
    <property type="protein sequence ID" value="KAK4467326.1"/>
    <property type="molecule type" value="Genomic_DNA"/>
</dbReference>
<evidence type="ECO:0000256" key="4">
    <source>
        <dbReference type="ARBA" id="ARBA00022722"/>
    </source>
</evidence>
<dbReference type="Pfam" id="PF17917">
    <property type="entry name" value="RT_RNaseH"/>
    <property type="match status" value="1"/>
</dbReference>
<dbReference type="GO" id="GO:0006508">
    <property type="term" value="P:proteolysis"/>
    <property type="evidence" value="ECO:0007669"/>
    <property type="project" value="InterPro"/>
</dbReference>
<keyword evidence="13" id="KW-1185">Reference proteome</keyword>
<dbReference type="SUPFAM" id="SSF56672">
    <property type="entry name" value="DNA/RNA polymerases"/>
    <property type="match status" value="1"/>
</dbReference>
<keyword evidence="3" id="KW-0548">Nucleotidyltransferase</keyword>
<dbReference type="AlphaFoldDB" id="A0AAE1Z4B7"/>
<protein>
    <recommendedName>
        <fullName evidence="1">RNA-directed DNA polymerase</fullName>
        <ecNumber evidence="1">2.7.7.49</ecNumber>
    </recommendedName>
</protein>
<keyword evidence="2" id="KW-0808">Transferase</keyword>
<dbReference type="CDD" id="cd01647">
    <property type="entry name" value="RT_LTR"/>
    <property type="match status" value="1"/>
</dbReference>
<feature type="domain" description="Integrase catalytic" evidence="11">
    <location>
        <begin position="982"/>
        <end position="1067"/>
    </location>
</feature>
<dbReference type="FunFam" id="3.30.70.270:FF:000020">
    <property type="entry name" value="Transposon Tf2-6 polyprotein-like Protein"/>
    <property type="match status" value="1"/>
</dbReference>
<keyword evidence="7" id="KW-0695">RNA-directed DNA polymerase</keyword>
<accession>A0AAE1Z4B7</accession>
<dbReference type="SMART" id="SM00343">
    <property type="entry name" value="ZnF_C2HC"/>
    <property type="match status" value="1"/>
</dbReference>
<dbReference type="InterPro" id="IPR001878">
    <property type="entry name" value="Znf_CCHC"/>
</dbReference>
<dbReference type="Gene3D" id="3.30.420.10">
    <property type="entry name" value="Ribonuclease H-like superfamily/Ribonuclease H"/>
    <property type="match status" value="1"/>
</dbReference>
<evidence type="ECO:0000256" key="5">
    <source>
        <dbReference type="ARBA" id="ARBA00022759"/>
    </source>
</evidence>
<evidence type="ECO:0000256" key="8">
    <source>
        <dbReference type="PROSITE-ProRule" id="PRU00047"/>
    </source>
</evidence>
<dbReference type="Proteomes" id="UP001292079">
    <property type="component" value="Unassembled WGS sequence"/>
</dbReference>
<feature type="non-terminal residue" evidence="12">
    <location>
        <position position="1"/>
    </location>
</feature>
<dbReference type="Gene3D" id="2.40.70.10">
    <property type="entry name" value="Acid Proteases"/>
    <property type="match status" value="1"/>
</dbReference>
<dbReference type="GO" id="GO:0003676">
    <property type="term" value="F:nucleic acid binding"/>
    <property type="evidence" value="ECO:0007669"/>
    <property type="project" value="InterPro"/>
</dbReference>
<dbReference type="Gene3D" id="4.10.60.10">
    <property type="entry name" value="Zinc finger, CCHC-type"/>
    <property type="match status" value="1"/>
</dbReference>
<dbReference type="InterPro" id="IPR001584">
    <property type="entry name" value="Integrase_cat-core"/>
</dbReference>
<dbReference type="Gene3D" id="1.10.340.70">
    <property type="match status" value="1"/>
</dbReference>
<dbReference type="InterPro" id="IPR036397">
    <property type="entry name" value="RNaseH_sf"/>
</dbReference>
<keyword evidence="5" id="KW-0255">Endonuclease</keyword>
<evidence type="ECO:0000313" key="12">
    <source>
        <dbReference type="EMBL" id="KAK4467326.1"/>
    </source>
</evidence>
<dbReference type="InterPro" id="IPR012337">
    <property type="entry name" value="RNaseH-like_sf"/>
</dbReference>
<dbReference type="PROSITE" id="PS50994">
    <property type="entry name" value="INTEGRASE"/>
    <property type="match status" value="1"/>
</dbReference>
<dbReference type="InterPro" id="IPR001969">
    <property type="entry name" value="Aspartic_peptidase_AS"/>
</dbReference>
<keyword evidence="8" id="KW-0862">Zinc</keyword>
<dbReference type="PROSITE" id="PS50878">
    <property type="entry name" value="RT_POL"/>
    <property type="match status" value="1"/>
</dbReference>
<dbReference type="SUPFAM" id="SSF57756">
    <property type="entry name" value="Retrovirus zinc finger-like domains"/>
    <property type="match status" value="1"/>
</dbReference>
<organism evidence="12 13">
    <name type="scientific">Schistosoma mekongi</name>
    <name type="common">Parasitic worm</name>
    <dbReference type="NCBI Taxonomy" id="38744"/>
    <lineage>
        <taxon>Eukaryota</taxon>
        <taxon>Metazoa</taxon>
        <taxon>Spiralia</taxon>
        <taxon>Lophotrochozoa</taxon>
        <taxon>Platyhelminthes</taxon>
        <taxon>Trematoda</taxon>
        <taxon>Digenea</taxon>
        <taxon>Strigeidida</taxon>
        <taxon>Schistosomatoidea</taxon>
        <taxon>Schistosomatidae</taxon>
        <taxon>Schistosoma</taxon>
    </lineage>
</organism>
<evidence type="ECO:0000256" key="1">
    <source>
        <dbReference type="ARBA" id="ARBA00012493"/>
    </source>
</evidence>
<comment type="caution">
    <text evidence="12">The sequence shown here is derived from an EMBL/GenBank/DDBJ whole genome shotgun (WGS) entry which is preliminary data.</text>
</comment>
<gene>
    <name evidence="12" type="ORF">MN116_000303</name>
</gene>
<sequence length="1067" mass="120662">VFSQLVSLPLNDMKVPWPQPFEDGDVRAFLQQFEAIAELVGVRGLKAKVTVLGTLLRGRAEAAFDGVDLAGCGASWEDVVAGLVSEFDSPADRELALQQFRAVRLAPDGDPSVLATTLAGLLRRALPSLDDTSREQLLTSQFLECVPDDVARQLRLAHAVQPLDVLEMARLCRQLASKTVSSITEDSRSASMEKRIAELEEQVAAVRIRTEKGSRCFECGELGHYRKNCPRKRRPRHFKRYTQPSFFETSFRVVGLVNKGALYTRVRINGRVLACLVDTGAAISLIDVGLCRQIRACSLAVQTVSGHALEILGVSDCCVEVGDCVVRYPFVVTKGIQQTILGADFLREVEAVVDTKNKTVNTKYGHFSIHENSEITKIQATNLPQENIENINKVVAKYGGLFTDDGEAYGYCDKVMHEIPINSRKKTTFHTRRIPVHLETEVNRQVEEMLRDGIIEEADSRYNSPVLLVKKSNGKYRFCVDFRELNSITELKPCAMPTVAETLDRLQQAKLFTVLDLRSGYWQLPIKADDRYKTAFTVGHKQYQFRRMPFGLAGAPFTFRRLMNLLLRNLENVEVYGDDLVVYSKTEADHIRHLEAVLKRIEEFGLRINKKKSQIAKCNVTLLGYKVGDGEMKPLPEKILTIKNITAPTSKRKLRQFIGRAAFYSRFIKNFNEIAAPLYKLLSNEKFIWTEEAQKTFDQIKQLLNEKQMTLRLPVRGKQFTVATDASDFGIGAVLRQDDGVVEYASRVLTPTEQKYSTIEKECLAIVWEVDKWRPYLLGQPFHIETDHKPLQWLKTARDPRGKLSRWTLRLQEYDFTIGHVPGSRNVMADYLSRPCEDACLPEIACGVNRVRTDLERLVRCQKADPTLRTVRRALTEVVDDESIHFSREVKTFLSQIDRLRLNAAGVLTWKDIDGSWIAVIPKPLRHELISECHQLAHTGVAKTTDLLRQSAYWPGMQEDVMRYVLACPQCQLMKGDKCMRTSLQPIPVTTVGDLWSVDVMGPFPQTSSGNQYVLVMTEHATRWVEAVAIPDQRGKTVTEAVMRHIVADHGIPRMILTDQGPCFESE</sequence>
<keyword evidence="4" id="KW-0540">Nuclease</keyword>
<dbReference type="GO" id="GO:0008270">
    <property type="term" value="F:zinc ion binding"/>
    <property type="evidence" value="ECO:0007669"/>
    <property type="project" value="UniProtKB-KW"/>
</dbReference>
<evidence type="ECO:0000256" key="3">
    <source>
        <dbReference type="ARBA" id="ARBA00022695"/>
    </source>
</evidence>
<dbReference type="GO" id="GO:0004190">
    <property type="term" value="F:aspartic-type endopeptidase activity"/>
    <property type="evidence" value="ECO:0007669"/>
    <property type="project" value="InterPro"/>
</dbReference>
<dbReference type="Pfam" id="PF00078">
    <property type="entry name" value="RVT_1"/>
    <property type="match status" value="1"/>
</dbReference>
<dbReference type="PANTHER" id="PTHR37984">
    <property type="entry name" value="PROTEIN CBG26694"/>
    <property type="match status" value="1"/>
</dbReference>
<dbReference type="Gene3D" id="3.10.10.10">
    <property type="entry name" value="HIV Type 1 Reverse Transcriptase, subunit A, domain 1"/>
    <property type="match status" value="1"/>
</dbReference>
<evidence type="ECO:0000256" key="2">
    <source>
        <dbReference type="ARBA" id="ARBA00022679"/>
    </source>
</evidence>
<dbReference type="Pfam" id="PF17921">
    <property type="entry name" value="Integrase_H2C2"/>
    <property type="match status" value="1"/>
</dbReference>
<dbReference type="InterPro" id="IPR041588">
    <property type="entry name" value="Integrase_H2C2"/>
</dbReference>
<dbReference type="InterPro" id="IPR036875">
    <property type="entry name" value="Znf_CCHC_sf"/>
</dbReference>
<dbReference type="Pfam" id="PF13975">
    <property type="entry name" value="gag-asp_proteas"/>
    <property type="match status" value="1"/>
</dbReference>
<dbReference type="FunFam" id="1.10.340.70:FF:000001">
    <property type="entry name" value="Retrovirus-related Pol polyprotein from transposon gypsy-like Protein"/>
    <property type="match status" value="1"/>
</dbReference>
<dbReference type="CDD" id="cd00303">
    <property type="entry name" value="retropepsin_like"/>
    <property type="match status" value="1"/>
</dbReference>
<reference evidence="12" key="2">
    <citation type="journal article" date="2023" name="Infect Dis Poverty">
        <title>Chromosome-scale genome of the human blood fluke Schistosoma mekongi and its implications for public health.</title>
        <authorList>
            <person name="Zhou M."/>
            <person name="Xu L."/>
            <person name="Xu D."/>
            <person name="Chen W."/>
            <person name="Khan J."/>
            <person name="Hu Y."/>
            <person name="Huang H."/>
            <person name="Wei H."/>
            <person name="Zhang Y."/>
            <person name="Chusongsang P."/>
            <person name="Tanasarnprasert K."/>
            <person name="Hu X."/>
            <person name="Limpanont Y."/>
            <person name="Lv Z."/>
        </authorList>
    </citation>
    <scope>NUCLEOTIDE SEQUENCE</scope>
    <source>
        <strain evidence="12">LV_2022a</strain>
    </source>
</reference>
<proteinExistence type="predicted"/>
<dbReference type="PROSITE" id="PS50158">
    <property type="entry name" value="ZF_CCHC"/>
    <property type="match status" value="1"/>
</dbReference>
<dbReference type="EC" id="2.7.7.49" evidence="1"/>
<dbReference type="InterPro" id="IPR043502">
    <property type="entry name" value="DNA/RNA_pol_sf"/>
</dbReference>
<dbReference type="GO" id="GO:0003964">
    <property type="term" value="F:RNA-directed DNA polymerase activity"/>
    <property type="evidence" value="ECO:0007669"/>
    <property type="project" value="UniProtKB-KW"/>
</dbReference>
<dbReference type="SUPFAM" id="SSF53098">
    <property type="entry name" value="Ribonuclease H-like"/>
    <property type="match status" value="1"/>
</dbReference>
<evidence type="ECO:0000259" key="11">
    <source>
        <dbReference type="PROSITE" id="PS50994"/>
    </source>
</evidence>
<dbReference type="Gene3D" id="3.30.70.270">
    <property type="match status" value="2"/>
</dbReference>
<dbReference type="GO" id="GO:0004519">
    <property type="term" value="F:endonuclease activity"/>
    <property type="evidence" value="ECO:0007669"/>
    <property type="project" value="UniProtKB-KW"/>
</dbReference>
<dbReference type="PANTHER" id="PTHR37984:SF5">
    <property type="entry name" value="PROTEIN NYNRIN-LIKE"/>
    <property type="match status" value="1"/>
</dbReference>
<dbReference type="Pfam" id="PF00665">
    <property type="entry name" value="rve"/>
    <property type="match status" value="1"/>
</dbReference>
<feature type="domain" description="CCHC-type" evidence="9">
    <location>
        <begin position="215"/>
        <end position="231"/>
    </location>
</feature>
<keyword evidence="6" id="KW-0378">Hydrolase</keyword>
<evidence type="ECO:0000256" key="7">
    <source>
        <dbReference type="ARBA" id="ARBA00022918"/>
    </source>
</evidence>
<keyword evidence="8" id="KW-0863">Zinc-finger</keyword>